<feature type="non-terminal residue" evidence="9">
    <location>
        <position position="1"/>
    </location>
</feature>
<sequence length="241" mass="26970">GVLAHLEALEARAHALALRQEAAEQHEEELAGLRAKAQELRLRRDRLRAQVELQQQQLLGNEGVAPSAEPDAAQRSARAVLEWKTRSVQDLLQLFYLTGLSGKRTKHGACFCLSTAYEGTYLGCFYVDVTVRPQVRIRRHSVPAFIPLQQLAARHLPADLKRFLSVLSDHLNAYVGRRYQADQLQERFSSHLGGTVQRNSLCNVLAFSYNTSGRSESFPFSARLLYGDPCRSLPTEAVVLC</sequence>
<evidence type="ECO:0000256" key="1">
    <source>
        <dbReference type="ARBA" id="ARBA00004123"/>
    </source>
</evidence>
<evidence type="ECO:0000256" key="4">
    <source>
        <dbReference type="ARBA" id="ARBA00016395"/>
    </source>
</evidence>
<dbReference type="CDD" id="cd23835">
    <property type="entry name" value="DRWD-N_CENP-O"/>
    <property type="match status" value="1"/>
</dbReference>
<feature type="coiled-coil region" evidence="8">
    <location>
        <begin position="6"/>
        <end position="57"/>
    </location>
</feature>
<dbReference type="CDD" id="cd23836">
    <property type="entry name" value="DRWD-C_CENP-O"/>
    <property type="match status" value="1"/>
</dbReference>
<keyword evidence="10" id="KW-1185">Reference proteome</keyword>
<reference evidence="9 10" key="1">
    <citation type="submission" date="2019-09" db="EMBL/GenBank/DDBJ databases">
        <title>Bird 10,000 Genomes (B10K) Project - Family phase.</title>
        <authorList>
            <person name="Zhang G."/>
        </authorList>
    </citation>
    <scope>NUCLEOTIDE SEQUENCE [LARGE SCALE GENOMIC DNA]</scope>
    <source>
        <strain evidence="9">B10K-MSB-03</strain>
    </source>
</reference>
<dbReference type="InterPro" id="IPR018464">
    <property type="entry name" value="CENP-O"/>
</dbReference>
<accession>A0A7K7BD10</accession>
<comment type="caution">
    <text evidence="9">The sequence shown here is derived from an EMBL/GenBank/DDBJ whole genome shotgun (WGS) entry which is preliminary data.</text>
</comment>
<keyword evidence="7" id="KW-0137">Centromere</keyword>
<dbReference type="EMBL" id="VZSH01000304">
    <property type="protein sequence ID" value="NWY06341.1"/>
    <property type="molecule type" value="Genomic_DNA"/>
</dbReference>
<dbReference type="PANTHER" id="PTHR14582">
    <property type="entry name" value="INNER KINETOCHORE SUBUNIT MAL2"/>
    <property type="match status" value="1"/>
</dbReference>
<keyword evidence="6" id="KW-0539">Nucleus</keyword>
<protein>
    <recommendedName>
        <fullName evidence="4">Centromere protein O</fullName>
    </recommendedName>
</protein>
<feature type="non-terminal residue" evidence="9">
    <location>
        <position position="241"/>
    </location>
</feature>
<dbReference type="Proteomes" id="UP000531938">
    <property type="component" value="Unassembled WGS sequence"/>
</dbReference>
<gene>
    <name evidence="9" type="primary">Cenpo</name>
    <name evidence="9" type="ORF">NOTORN_R13949</name>
</gene>
<keyword evidence="8" id="KW-0175">Coiled coil</keyword>
<comment type="subcellular location">
    <subcellularLocation>
        <location evidence="2">Chromosome</location>
        <location evidence="2">Centromere</location>
    </subcellularLocation>
    <subcellularLocation>
        <location evidence="1">Nucleus</location>
    </subcellularLocation>
</comment>
<keyword evidence="5" id="KW-0158">Chromosome</keyword>
<dbReference type="AlphaFoldDB" id="A0A7K7BD10"/>
<evidence type="ECO:0000256" key="8">
    <source>
        <dbReference type="SAM" id="Coils"/>
    </source>
</evidence>
<name>A0A7K7BD10_9AVES</name>
<evidence type="ECO:0000313" key="10">
    <source>
        <dbReference type="Proteomes" id="UP000531938"/>
    </source>
</evidence>
<evidence type="ECO:0000256" key="6">
    <source>
        <dbReference type="ARBA" id="ARBA00023242"/>
    </source>
</evidence>
<evidence type="ECO:0000256" key="7">
    <source>
        <dbReference type="ARBA" id="ARBA00023328"/>
    </source>
</evidence>
<dbReference type="Pfam" id="PF09496">
    <property type="entry name" value="CENP-O"/>
    <property type="match status" value="1"/>
</dbReference>
<evidence type="ECO:0000313" key="9">
    <source>
        <dbReference type="EMBL" id="NWY06341.1"/>
    </source>
</evidence>
<dbReference type="GO" id="GO:0031511">
    <property type="term" value="C:Mis6-Sim4 complex"/>
    <property type="evidence" value="ECO:0007669"/>
    <property type="project" value="TreeGrafter"/>
</dbReference>
<organism evidence="9 10">
    <name type="scientific">Nothoprocta ornata</name>
    <dbReference type="NCBI Taxonomy" id="83376"/>
    <lineage>
        <taxon>Eukaryota</taxon>
        <taxon>Metazoa</taxon>
        <taxon>Chordata</taxon>
        <taxon>Craniata</taxon>
        <taxon>Vertebrata</taxon>
        <taxon>Euteleostomi</taxon>
        <taxon>Archelosauria</taxon>
        <taxon>Archosauria</taxon>
        <taxon>Dinosauria</taxon>
        <taxon>Saurischia</taxon>
        <taxon>Theropoda</taxon>
        <taxon>Coelurosauria</taxon>
        <taxon>Aves</taxon>
        <taxon>Palaeognathae</taxon>
        <taxon>Tinamiformes</taxon>
        <taxon>Tinamidae</taxon>
        <taxon>Nothoprocta</taxon>
    </lineage>
</organism>
<proteinExistence type="inferred from homology"/>
<evidence type="ECO:0000256" key="5">
    <source>
        <dbReference type="ARBA" id="ARBA00022454"/>
    </source>
</evidence>
<dbReference type="GO" id="GO:0005634">
    <property type="term" value="C:nucleus"/>
    <property type="evidence" value="ECO:0007669"/>
    <property type="project" value="UniProtKB-SubCell"/>
</dbReference>
<dbReference type="PANTHER" id="PTHR14582:SF1">
    <property type="entry name" value="CENTROMERE PROTEIN O"/>
    <property type="match status" value="1"/>
</dbReference>
<evidence type="ECO:0000256" key="2">
    <source>
        <dbReference type="ARBA" id="ARBA00004584"/>
    </source>
</evidence>
<evidence type="ECO:0000256" key="3">
    <source>
        <dbReference type="ARBA" id="ARBA00007321"/>
    </source>
</evidence>
<comment type="similarity">
    <text evidence="3">Belongs to the CENP-O/MCM21 family.</text>
</comment>